<name>A0A2A5ATA8_9GAMM</name>
<reference evidence="3" key="1">
    <citation type="submission" date="2017-08" db="EMBL/GenBank/DDBJ databases">
        <title>A dynamic microbial community with high functional redundancy inhabits the cold, oxic subseafloor aquifer.</title>
        <authorList>
            <person name="Tully B.J."/>
            <person name="Wheat C.G."/>
            <person name="Glazer B.T."/>
            <person name="Huber J.A."/>
        </authorList>
    </citation>
    <scope>NUCLEOTIDE SEQUENCE [LARGE SCALE GENOMIC DNA]</scope>
</reference>
<organism evidence="2 3">
    <name type="scientific">SAR86 cluster bacterium</name>
    <dbReference type="NCBI Taxonomy" id="2030880"/>
    <lineage>
        <taxon>Bacteria</taxon>
        <taxon>Pseudomonadati</taxon>
        <taxon>Pseudomonadota</taxon>
        <taxon>Gammaproteobacteria</taxon>
        <taxon>SAR86 cluster</taxon>
    </lineage>
</organism>
<keyword evidence="1" id="KW-0472">Membrane</keyword>
<evidence type="ECO:0000313" key="2">
    <source>
        <dbReference type="EMBL" id="PCJ22485.1"/>
    </source>
</evidence>
<evidence type="ECO:0000256" key="1">
    <source>
        <dbReference type="SAM" id="Phobius"/>
    </source>
</evidence>
<dbReference type="EMBL" id="NVVJ01000059">
    <property type="protein sequence ID" value="PCJ22485.1"/>
    <property type="molecule type" value="Genomic_DNA"/>
</dbReference>
<proteinExistence type="predicted"/>
<dbReference type="Proteomes" id="UP000218327">
    <property type="component" value="Unassembled WGS sequence"/>
</dbReference>
<keyword evidence="1" id="KW-0812">Transmembrane</keyword>
<feature type="transmembrane region" description="Helical" evidence="1">
    <location>
        <begin position="15"/>
        <end position="34"/>
    </location>
</feature>
<protein>
    <submittedName>
        <fullName evidence="2">Uncharacterized protein</fullName>
    </submittedName>
</protein>
<dbReference type="AlphaFoldDB" id="A0A2A5ATA8"/>
<sequence length="179" mass="20907">MKGCRESIVKISSRLLIELFGVVSIVASLVFVGFQLQQDRVVALGAQFENRLTTAIELNKLRFDNDAWVNQSSVSWEQGRLPNWWNEDIQNYMDSHSFTMEHMYRLSVLQTMSAMFLDNMVYQHELGLVEDSDWNEIRESEKQALRNPIRRAMYLDLLGSRKATTELIQVMIFELHTEN</sequence>
<comment type="caution">
    <text evidence="2">The sequence shown here is derived from an EMBL/GenBank/DDBJ whole genome shotgun (WGS) entry which is preliminary data.</text>
</comment>
<evidence type="ECO:0000313" key="3">
    <source>
        <dbReference type="Proteomes" id="UP000218327"/>
    </source>
</evidence>
<gene>
    <name evidence="2" type="ORF">COA96_14240</name>
</gene>
<accession>A0A2A5ATA8</accession>
<keyword evidence="1" id="KW-1133">Transmembrane helix</keyword>